<dbReference type="Gene3D" id="2.60.120.200">
    <property type="match status" value="1"/>
</dbReference>
<dbReference type="NCBIfam" id="TIGR04183">
    <property type="entry name" value="Por_Secre_tail"/>
    <property type="match status" value="1"/>
</dbReference>
<protein>
    <submittedName>
        <fullName evidence="4">T9SS type A sorting domain-containing protein</fullName>
    </submittedName>
</protein>
<gene>
    <name evidence="4" type="ORF">G7034_11595</name>
</gene>
<evidence type="ECO:0000313" key="5">
    <source>
        <dbReference type="Proteomes" id="UP000643701"/>
    </source>
</evidence>
<keyword evidence="5" id="KW-1185">Reference proteome</keyword>
<evidence type="ECO:0000313" key="4">
    <source>
        <dbReference type="EMBL" id="NGZ90892.1"/>
    </source>
</evidence>
<evidence type="ECO:0000259" key="3">
    <source>
        <dbReference type="Pfam" id="PF18962"/>
    </source>
</evidence>
<dbReference type="EMBL" id="JAANAS010000116">
    <property type="protein sequence ID" value="NGZ90892.1"/>
    <property type="molecule type" value="Genomic_DNA"/>
</dbReference>
<dbReference type="Pfam" id="PF18962">
    <property type="entry name" value="Por_Secre_tail"/>
    <property type="match status" value="1"/>
</dbReference>
<dbReference type="AlphaFoldDB" id="A0A967E0Q0"/>
<organism evidence="4 5">
    <name type="scientific">Psychroflexus maritimus</name>
    <dbReference type="NCBI Taxonomy" id="2714865"/>
    <lineage>
        <taxon>Bacteria</taxon>
        <taxon>Pseudomonadati</taxon>
        <taxon>Bacteroidota</taxon>
        <taxon>Flavobacteriia</taxon>
        <taxon>Flavobacteriales</taxon>
        <taxon>Flavobacteriaceae</taxon>
        <taxon>Psychroflexus</taxon>
    </lineage>
</organism>
<feature type="chain" id="PRO_5037746260" evidence="2">
    <location>
        <begin position="22"/>
        <end position="308"/>
    </location>
</feature>
<accession>A0A967E0Q0</accession>
<keyword evidence="1 2" id="KW-0732">Signal</keyword>
<dbReference type="RefSeq" id="WP_166401119.1">
    <property type="nucleotide sequence ID" value="NZ_JAANAS010000116.1"/>
</dbReference>
<proteinExistence type="predicted"/>
<feature type="domain" description="Secretion system C-terminal sorting" evidence="3">
    <location>
        <begin position="238"/>
        <end position="306"/>
    </location>
</feature>
<reference evidence="4" key="1">
    <citation type="submission" date="2020-03" db="EMBL/GenBank/DDBJ databases">
        <title>Psychroflexus Maritimus sp. nov., isolate from marine sediment.</title>
        <authorList>
            <person name="Zhong Y.-L."/>
        </authorList>
    </citation>
    <scope>NUCLEOTIDE SEQUENCE</scope>
    <source>
        <strain evidence="4">C1</strain>
    </source>
</reference>
<feature type="signal peptide" evidence="2">
    <location>
        <begin position="1"/>
        <end position="21"/>
    </location>
</feature>
<sequence>MKKITNLFFVFIAFSTFCVNAQDFSVSFESDEGFNLGEINGQNNWLSNPDVSSLINITDERSSDGDYALHLESDAEGPLPDGGITGTISPELEFDGEVSLTVDLWIASGDEETSSEFNLIAQSPSQEFLTSRVAFFNGDIFVLNTSASDPEQLEFNNVGSYDENQWFELKIDYDFPNETIEYYIGDNLILSGDVYAATNIEQLLFLSSFNQTEIFIDNINLMTESMSVEQIADISFSVFPNPTVNQLNISGQGASEINQINIYNVAGKKVKAELNQNNSIDVSHLSSGIYMMNIETEKASKTIKFIKN</sequence>
<dbReference type="Proteomes" id="UP000643701">
    <property type="component" value="Unassembled WGS sequence"/>
</dbReference>
<evidence type="ECO:0000256" key="1">
    <source>
        <dbReference type="ARBA" id="ARBA00022729"/>
    </source>
</evidence>
<evidence type="ECO:0000256" key="2">
    <source>
        <dbReference type="SAM" id="SignalP"/>
    </source>
</evidence>
<comment type="caution">
    <text evidence="4">The sequence shown here is derived from an EMBL/GenBank/DDBJ whole genome shotgun (WGS) entry which is preliminary data.</text>
</comment>
<name>A0A967E0Q0_9FLAO</name>
<dbReference type="InterPro" id="IPR026444">
    <property type="entry name" value="Secre_tail"/>
</dbReference>